<dbReference type="InterPro" id="IPR000515">
    <property type="entry name" value="MetI-like"/>
</dbReference>
<protein>
    <submittedName>
        <fullName evidence="9">ABC transporter permease</fullName>
    </submittedName>
</protein>
<evidence type="ECO:0000256" key="6">
    <source>
        <dbReference type="ARBA" id="ARBA00023136"/>
    </source>
</evidence>
<comment type="caution">
    <text evidence="9">The sequence shown here is derived from an EMBL/GenBank/DDBJ whole genome shotgun (WGS) entry which is preliminary data.</text>
</comment>
<evidence type="ECO:0000256" key="1">
    <source>
        <dbReference type="ARBA" id="ARBA00004651"/>
    </source>
</evidence>
<dbReference type="Gene3D" id="1.10.3720.10">
    <property type="entry name" value="MetI-like"/>
    <property type="match status" value="1"/>
</dbReference>
<dbReference type="Pfam" id="PF00528">
    <property type="entry name" value="BPD_transp_1"/>
    <property type="match status" value="1"/>
</dbReference>
<dbReference type="PROSITE" id="PS50928">
    <property type="entry name" value="ABC_TM1"/>
    <property type="match status" value="1"/>
</dbReference>
<dbReference type="PANTHER" id="PTHR30151:SF0">
    <property type="entry name" value="ABC TRANSPORTER PERMEASE PROTEIN MJ0413-RELATED"/>
    <property type="match status" value="1"/>
</dbReference>
<evidence type="ECO:0000256" key="4">
    <source>
        <dbReference type="ARBA" id="ARBA00022692"/>
    </source>
</evidence>
<feature type="transmembrane region" description="Helical" evidence="7">
    <location>
        <begin position="187"/>
        <end position="220"/>
    </location>
</feature>
<feature type="transmembrane region" description="Helical" evidence="7">
    <location>
        <begin position="146"/>
        <end position="166"/>
    </location>
</feature>
<feature type="transmembrane region" description="Helical" evidence="7">
    <location>
        <begin position="32"/>
        <end position="51"/>
    </location>
</feature>
<accession>A0ABU7FN76</accession>
<organism evidence="9 10">
    <name type="scientific">Streptomyces chiangmaiensis</name>
    <dbReference type="NCBI Taxonomy" id="766497"/>
    <lineage>
        <taxon>Bacteria</taxon>
        <taxon>Bacillati</taxon>
        <taxon>Actinomycetota</taxon>
        <taxon>Actinomycetes</taxon>
        <taxon>Kitasatosporales</taxon>
        <taxon>Streptomycetaceae</taxon>
        <taxon>Streptomyces</taxon>
    </lineage>
</organism>
<keyword evidence="2 7" id="KW-0813">Transport</keyword>
<evidence type="ECO:0000313" key="10">
    <source>
        <dbReference type="Proteomes" id="UP001333996"/>
    </source>
</evidence>
<dbReference type="RefSeq" id="WP_329509678.1">
    <property type="nucleotide sequence ID" value="NZ_BAAAYZ010000215.1"/>
</dbReference>
<keyword evidence="3" id="KW-1003">Cell membrane</keyword>
<feature type="transmembrane region" description="Helical" evidence="7">
    <location>
        <begin position="240"/>
        <end position="260"/>
    </location>
</feature>
<keyword evidence="5 7" id="KW-1133">Transmembrane helix</keyword>
<feature type="transmembrane region" description="Helical" evidence="7">
    <location>
        <begin position="87"/>
        <end position="106"/>
    </location>
</feature>
<reference evidence="9" key="1">
    <citation type="submission" date="2024-01" db="EMBL/GenBank/DDBJ databases">
        <title>First draft genome sequence data of TA4-1, the type strain of Gram-positive actinobacterium Streptomyces chiangmaiensis.</title>
        <authorList>
            <person name="Yasawong M."/>
            <person name="Nantapong N."/>
        </authorList>
    </citation>
    <scope>NUCLEOTIDE SEQUENCE</scope>
    <source>
        <strain evidence="9">TA4-1</strain>
    </source>
</reference>
<dbReference type="InterPro" id="IPR035906">
    <property type="entry name" value="MetI-like_sf"/>
</dbReference>
<dbReference type="Proteomes" id="UP001333996">
    <property type="component" value="Unassembled WGS sequence"/>
</dbReference>
<evidence type="ECO:0000256" key="2">
    <source>
        <dbReference type="ARBA" id="ARBA00022448"/>
    </source>
</evidence>
<dbReference type="PANTHER" id="PTHR30151">
    <property type="entry name" value="ALKANE SULFONATE ABC TRANSPORTER-RELATED, MEMBRANE SUBUNIT"/>
    <property type="match status" value="1"/>
</dbReference>
<comment type="subcellular location">
    <subcellularLocation>
        <location evidence="1 7">Cell membrane</location>
        <topology evidence="1 7">Multi-pass membrane protein</topology>
    </subcellularLocation>
</comment>
<keyword evidence="10" id="KW-1185">Reference proteome</keyword>
<dbReference type="EMBL" id="JAYWVC010000102">
    <property type="protein sequence ID" value="MED7825263.1"/>
    <property type="molecule type" value="Genomic_DNA"/>
</dbReference>
<dbReference type="SUPFAM" id="SSF161098">
    <property type="entry name" value="MetI-like"/>
    <property type="match status" value="1"/>
</dbReference>
<gene>
    <name evidence="9" type="ORF">VXC91_25565</name>
</gene>
<evidence type="ECO:0000256" key="3">
    <source>
        <dbReference type="ARBA" id="ARBA00022475"/>
    </source>
</evidence>
<evidence type="ECO:0000256" key="5">
    <source>
        <dbReference type="ARBA" id="ARBA00022989"/>
    </source>
</evidence>
<comment type="similarity">
    <text evidence="7">Belongs to the binding-protein-dependent transport system permease family.</text>
</comment>
<feature type="domain" description="ABC transmembrane type-1" evidence="8">
    <location>
        <begin position="76"/>
        <end position="261"/>
    </location>
</feature>
<name>A0ABU7FN76_9ACTN</name>
<proteinExistence type="inferred from homology"/>
<sequence>MSKTLPDTAQVPNVISKVRSRSWCPSARTRRGIISVAALVLGWHAMASLIVKDPLLLAGPLEVADVFLADLSSGELLTNLRVSLTEVALGMVIGISSGIALGLLVGASARVRDYADPFIAASYSAPLIALAPLMVLWLGIGMASKVAVVAIVVFFPVLISVASGVRTTSRTLLEVSRSFGAARMATFWKVLIPANVPATLAGIRIAVGHAIAAVVVAELFGARSGVGFAITQASFNFDTARIFLGVGILMLLGITFMELVRQIEHRTASWAFDNGADND</sequence>
<feature type="transmembrane region" description="Helical" evidence="7">
    <location>
        <begin position="118"/>
        <end position="140"/>
    </location>
</feature>
<keyword evidence="4 7" id="KW-0812">Transmembrane</keyword>
<evidence type="ECO:0000313" key="9">
    <source>
        <dbReference type="EMBL" id="MED7825263.1"/>
    </source>
</evidence>
<dbReference type="CDD" id="cd06261">
    <property type="entry name" value="TM_PBP2"/>
    <property type="match status" value="1"/>
</dbReference>
<evidence type="ECO:0000259" key="8">
    <source>
        <dbReference type="PROSITE" id="PS50928"/>
    </source>
</evidence>
<evidence type="ECO:0000256" key="7">
    <source>
        <dbReference type="RuleBase" id="RU363032"/>
    </source>
</evidence>
<keyword evidence="6 7" id="KW-0472">Membrane</keyword>